<dbReference type="GO" id="GO:0005524">
    <property type="term" value="F:ATP binding"/>
    <property type="evidence" value="ECO:0007669"/>
    <property type="project" value="UniProtKB-KW"/>
</dbReference>
<dbReference type="EC" id="6.3.2.25" evidence="11"/>
<dbReference type="Pfam" id="PF00179">
    <property type="entry name" value="UQ_con"/>
    <property type="match status" value="1"/>
</dbReference>
<gene>
    <name evidence="16" type="ORF">Ctob_014422</name>
</gene>
<evidence type="ECO:0000313" key="16">
    <source>
        <dbReference type="EMBL" id="KOO36469.1"/>
    </source>
</evidence>
<dbReference type="PANTHER" id="PTHR46570">
    <property type="entry name" value="TUBULIN--TYROSINE LIGASE"/>
    <property type="match status" value="1"/>
</dbReference>
<dbReference type="GO" id="GO:0005876">
    <property type="term" value="C:spindle microtubule"/>
    <property type="evidence" value="ECO:0007669"/>
    <property type="project" value="TreeGrafter"/>
</dbReference>
<dbReference type="SMART" id="SM00212">
    <property type="entry name" value="UBCc"/>
    <property type="match status" value="1"/>
</dbReference>
<dbReference type="InterPro" id="IPR052492">
    <property type="entry name" value="Tubulin-tyrosine_ligase"/>
</dbReference>
<keyword evidence="17" id="KW-1185">Reference proteome</keyword>
<dbReference type="PROSITE" id="PS51221">
    <property type="entry name" value="TTL"/>
    <property type="match status" value="1"/>
</dbReference>
<dbReference type="GO" id="GO:0004835">
    <property type="term" value="F:tubulin-tyrosine ligase activity"/>
    <property type="evidence" value="ECO:0007669"/>
    <property type="project" value="UniProtKB-EC"/>
</dbReference>
<dbReference type="Gene3D" id="3.10.110.10">
    <property type="entry name" value="Ubiquitin Conjugating Enzyme"/>
    <property type="match status" value="1"/>
</dbReference>
<reference evidence="17" key="1">
    <citation type="journal article" date="2015" name="PLoS Genet.">
        <title>Genome Sequence and Transcriptome Analyses of Chrysochromulina tobin: Metabolic Tools for Enhanced Algal Fitness in the Prominent Order Prymnesiales (Haptophyceae).</title>
        <authorList>
            <person name="Hovde B.T."/>
            <person name="Deodato C.R."/>
            <person name="Hunsperger H.M."/>
            <person name="Ryken S.A."/>
            <person name="Yost W."/>
            <person name="Jha R.K."/>
            <person name="Patterson J."/>
            <person name="Monnat R.J. Jr."/>
            <person name="Barlow S.B."/>
            <person name="Starkenburg S.R."/>
            <person name="Cattolico R.A."/>
        </authorList>
    </citation>
    <scope>NUCLEOTIDE SEQUENCE</scope>
    <source>
        <strain evidence="17">CCMP291</strain>
    </source>
</reference>
<feature type="non-terminal residue" evidence="16">
    <location>
        <position position="606"/>
    </location>
</feature>
<comment type="caution">
    <text evidence="16">The sequence shown here is derived from an EMBL/GenBank/DDBJ whole genome shotgun (WGS) entry which is preliminary data.</text>
</comment>
<keyword evidence="9" id="KW-0630">Potassium</keyword>
<dbReference type="PANTHER" id="PTHR46570:SF1">
    <property type="entry name" value="TUBULIN--TYROSINE LIGASE"/>
    <property type="match status" value="1"/>
</dbReference>
<dbReference type="Gene3D" id="3.30.470.20">
    <property type="entry name" value="ATP-grasp fold, B domain"/>
    <property type="match status" value="1"/>
</dbReference>
<feature type="domain" description="UBC core" evidence="15">
    <location>
        <begin position="428"/>
        <end position="583"/>
    </location>
</feature>
<protein>
    <recommendedName>
        <fullName evidence="12">Tubulin--tyrosine ligase</fullName>
        <ecNumber evidence="11">6.3.2.25</ecNumber>
    </recommendedName>
</protein>
<dbReference type="GO" id="GO:0000226">
    <property type="term" value="P:microtubule cytoskeleton organization"/>
    <property type="evidence" value="ECO:0007669"/>
    <property type="project" value="TreeGrafter"/>
</dbReference>
<dbReference type="Proteomes" id="UP000037460">
    <property type="component" value="Unassembled WGS sequence"/>
</dbReference>
<comment type="cofactor">
    <cofactor evidence="1">
        <name>Mg(2+)</name>
        <dbReference type="ChEBI" id="CHEBI:18420"/>
    </cofactor>
</comment>
<organism evidence="16 17">
    <name type="scientific">Chrysochromulina tobinii</name>
    <dbReference type="NCBI Taxonomy" id="1460289"/>
    <lineage>
        <taxon>Eukaryota</taxon>
        <taxon>Haptista</taxon>
        <taxon>Haptophyta</taxon>
        <taxon>Prymnesiophyceae</taxon>
        <taxon>Prymnesiales</taxon>
        <taxon>Chrysochromulinaceae</taxon>
        <taxon>Chrysochromulina</taxon>
    </lineage>
</organism>
<dbReference type="SUPFAM" id="SSF54495">
    <property type="entry name" value="UBC-like"/>
    <property type="match status" value="1"/>
</dbReference>
<evidence type="ECO:0000256" key="3">
    <source>
        <dbReference type="ARBA" id="ARBA00006820"/>
    </source>
</evidence>
<comment type="catalytic activity">
    <reaction evidence="13">
        <text>C-terminal L-alpha-aminoacyl-L-glutamyl-L-glutamyl-[tubulin] + L-tyrosine + ATP = C-terminal L-alpha-aminoacyl-L-glutamyl-L-glutamyl-L-tyrosyl-[tubulin] + ADP + phosphate + H(+)</text>
        <dbReference type="Rhea" id="RHEA:17605"/>
        <dbReference type="Rhea" id="RHEA-COMP:16434"/>
        <dbReference type="Rhea" id="RHEA-COMP:16435"/>
        <dbReference type="ChEBI" id="CHEBI:15378"/>
        <dbReference type="ChEBI" id="CHEBI:30616"/>
        <dbReference type="ChEBI" id="CHEBI:43474"/>
        <dbReference type="ChEBI" id="CHEBI:58315"/>
        <dbReference type="ChEBI" id="CHEBI:149554"/>
        <dbReference type="ChEBI" id="CHEBI:149555"/>
        <dbReference type="ChEBI" id="CHEBI:456216"/>
        <dbReference type="EC" id="6.3.2.25"/>
    </reaction>
</comment>
<keyword evidence="7" id="KW-0067">ATP-binding</keyword>
<dbReference type="AlphaFoldDB" id="A0A0M0KCG1"/>
<evidence type="ECO:0000256" key="13">
    <source>
        <dbReference type="ARBA" id="ARBA00047950"/>
    </source>
</evidence>
<sequence length="606" mass="67818">MAWTLAAVNYNEKRRLGAPFCELRDGKLGSVYTMLTEMLERRGDWRRKTAARSRGGLMLPPSFHLLLGTAQGKGIPWEYHQCKSTGGPPLVNYYYGFETLTRKADLVAMLQNSEATCGGNWPTHMPVRLMAPVCVPGHLVWELLPKSFAFYPDRGITHQRFRSSFFAAFAAAERAHGSLHNVWIVKPSNGCKGERIFLSSSYNEIVQFLMEEAMHAAYGEVIASAWVVQRYIHNPLLLRGGRKFDLRCWVLLDADYNVWLYQQGVARTAAVPYDIHDLANYFAHLTNHCIAETHAAFGAYEPNNELFYASLDAELSHALPQCAAAAGGSVLYGRILPQVRRIVVQTLLAARPTLQSADDDYYAFQLLGYDFVIDCDLRVWLCEVNASPAVASALLPGLVHALIRRAIDPICVPDVSREDRLRAMAKKACVARLRKELKAFEPPPYIRAAPLEHDLQEWRFVLQGPHDSPYEGGMYQGKLRFPDEYPFKPPSIMMITPNGRFETDRRLCLSISDFHPESWIPTWSVASIINGVLSFMLEDGQTTGSIQTTLAEKHRLRDASVAWNSKDPVFRELFPELVEGKPFTPKLSAAPPSGEPDATAAEGATA</sequence>
<comment type="cofactor">
    <cofactor evidence="2">
        <name>K(+)</name>
        <dbReference type="ChEBI" id="CHEBI:29103"/>
    </cofactor>
</comment>
<proteinExistence type="inferred from homology"/>
<keyword evidence="5" id="KW-0436">Ligase</keyword>
<evidence type="ECO:0000256" key="11">
    <source>
        <dbReference type="ARBA" id="ARBA00038960"/>
    </source>
</evidence>
<evidence type="ECO:0000256" key="4">
    <source>
        <dbReference type="ARBA" id="ARBA00011245"/>
    </source>
</evidence>
<feature type="region of interest" description="Disordered" evidence="14">
    <location>
        <begin position="584"/>
        <end position="606"/>
    </location>
</feature>
<dbReference type="EMBL" id="JWZX01000617">
    <property type="protein sequence ID" value="KOO36469.1"/>
    <property type="molecule type" value="Genomic_DNA"/>
</dbReference>
<evidence type="ECO:0000256" key="12">
    <source>
        <dbReference type="ARBA" id="ARBA00041021"/>
    </source>
</evidence>
<evidence type="ECO:0000256" key="9">
    <source>
        <dbReference type="ARBA" id="ARBA00022958"/>
    </source>
</evidence>
<keyword evidence="6" id="KW-0547">Nucleotide-binding</keyword>
<name>A0A0M0KCG1_9EUKA</name>
<dbReference type="InterPro" id="IPR000608">
    <property type="entry name" value="UBC"/>
</dbReference>
<evidence type="ECO:0000256" key="1">
    <source>
        <dbReference type="ARBA" id="ARBA00001946"/>
    </source>
</evidence>
<accession>A0A0M0KCG1</accession>
<dbReference type="Pfam" id="PF03133">
    <property type="entry name" value="TTL"/>
    <property type="match status" value="1"/>
</dbReference>
<evidence type="ECO:0000256" key="10">
    <source>
        <dbReference type="ARBA" id="ARBA00037791"/>
    </source>
</evidence>
<evidence type="ECO:0000256" key="7">
    <source>
        <dbReference type="ARBA" id="ARBA00022840"/>
    </source>
</evidence>
<dbReference type="SUPFAM" id="SSF56059">
    <property type="entry name" value="Glutathione synthetase ATP-binding domain-like"/>
    <property type="match status" value="1"/>
</dbReference>
<dbReference type="OrthoDB" id="202825at2759"/>
<comment type="subunit">
    <text evidence="4">Monomer.</text>
</comment>
<evidence type="ECO:0000256" key="8">
    <source>
        <dbReference type="ARBA" id="ARBA00022842"/>
    </source>
</evidence>
<evidence type="ECO:0000256" key="14">
    <source>
        <dbReference type="SAM" id="MobiDB-lite"/>
    </source>
</evidence>
<evidence type="ECO:0000256" key="5">
    <source>
        <dbReference type="ARBA" id="ARBA00022598"/>
    </source>
</evidence>
<evidence type="ECO:0000256" key="2">
    <source>
        <dbReference type="ARBA" id="ARBA00001958"/>
    </source>
</evidence>
<dbReference type="InterPro" id="IPR004344">
    <property type="entry name" value="TTL/TTLL_fam"/>
</dbReference>
<comment type="function">
    <text evidence="10">Catalyzes the post-translational addition of a tyrosine to the C-terminal end of detyrosinated alpha-tubulin.</text>
</comment>
<dbReference type="PROSITE" id="PS50127">
    <property type="entry name" value="UBC_2"/>
    <property type="match status" value="1"/>
</dbReference>
<comment type="similarity">
    <text evidence="3">Belongs to the tubulin--tyrosine ligase family.</text>
</comment>
<dbReference type="InterPro" id="IPR016135">
    <property type="entry name" value="UBQ-conjugating_enzyme/RWD"/>
</dbReference>
<evidence type="ECO:0000256" key="6">
    <source>
        <dbReference type="ARBA" id="ARBA00022741"/>
    </source>
</evidence>
<dbReference type="CDD" id="cd23799">
    <property type="entry name" value="UBCc_UBE2J"/>
    <property type="match status" value="1"/>
</dbReference>
<evidence type="ECO:0000259" key="15">
    <source>
        <dbReference type="PROSITE" id="PS50127"/>
    </source>
</evidence>
<keyword evidence="8" id="KW-0460">Magnesium</keyword>
<evidence type="ECO:0000313" key="17">
    <source>
        <dbReference type="Proteomes" id="UP000037460"/>
    </source>
</evidence>